<dbReference type="AlphaFoldDB" id="A0A643FI98"/>
<protein>
    <recommendedName>
        <fullName evidence="3">Lipoprotein</fullName>
    </recommendedName>
</protein>
<evidence type="ECO:0000313" key="2">
    <source>
        <dbReference type="Proteomes" id="UP000397656"/>
    </source>
</evidence>
<gene>
    <name evidence="1" type="ORF">F7R26_016635</name>
</gene>
<dbReference type="EMBL" id="CP062803">
    <property type="protein sequence ID" value="QOT75780.1"/>
    <property type="molecule type" value="Genomic_DNA"/>
</dbReference>
<sequence length="135" mass="14423">MSKGRVRARVLMVVAMAAQLLSACSGGVTANSIQAMDPKRAHSKASVGDLVLCLKQRLGDDATVIAYPEPGKVDIRVGRADADEYKFFHLISLRRAADGAEGSDVEIRSSGEWHPLMSASRISGMVEDCTPGRAH</sequence>
<accession>A0A643FI98</accession>
<evidence type="ECO:0008006" key="3">
    <source>
        <dbReference type="Google" id="ProtNLM"/>
    </source>
</evidence>
<dbReference type="Proteomes" id="UP000397656">
    <property type="component" value="Chromosome 1"/>
</dbReference>
<reference evidence="1 2" key="1">
    <citation type="submission" date="2020-10" db="EMBL/GenBank/DDBJ databases">
        <title>Complete genome sequence of Cupriavidus basilensis CCUG 49340T.</title>
        <authorList>
            <person name="Salva-Serra F."/>
            <person name="Donoso R.A."/>
            <person name="Cho K.H."/>
            <person name="Yoo J.A."/>
            <person name="Lee K."/>
            <person name="Yoon S.-H."/>
            <person name="Perez-Pantoja D."/>
            <person name="Moore E.R.B."/>
        </authorList>
    </citation>
    <scope>NUCLEOTIDE SEQUENCE [LARGE SCALE GENOMIC DNA]</scope>
    <source>
        <strain evidence="2">CCUG 49340</strain>
    </source>
</reference>
<organism evidence="1 2">
    <name type="scientific">Cupriavidus basilensis</name>
    <dbReference type="NCBI Taxonomy" id="68895"/>
    <lineage>
        <taxon>Bacteria</taxon>
        <taxon>Pseudomonadati</taxon>
        <taxon>Pseudomonadota</taxon>
        <taxon>Betaproteobacteria</taxon>
        <taxon>Burkholderiales</taxon>
        <taxon>Burkholderiaceae</taxon>
        <taxon>Cupriavidus</taxon>
    </lineage>
</organism>
<dbReference type="PROSITE" id="PS51257">
    <property type="entry name" value="PROKAR_LIPOPROTEIN"/>
    <property type="match status" value="1"/>
</dbReference>
<evidence type="ECO:0000313" key="1">
    <source>
        <dbReference type="EMBL" id="QOT75780.1"/>
    </source>
</evidence>
<name>A0A643FI98_9BURK</name>
<dbReference type="GeneID" id="98402543"/>
<proteinExistence type="predicted"/>
<dbReference type="RefSeq" id="WP_150993289.1">
    <property type="nucleotide sequence ID" value="NZ_CP062803.1"/>
</dbReference>